<evidence type="ECO:0000313" key="1">
    <source>
        <dbReference type="EMBL" id="ABO50613.1"/>
    </source>
</evidence>
<dbReference type="PANTHER" id="PTHR41260:SF1">
    <property type="entry name" value="PROTEIN ECSC"/>
    <property type="match status" value="1"/>
</dbReference>
<evidence type="ECO:0000313" key="2">
    <source>
        <dbReference type="Proteomes" id="UP000001556"/>
    </source>
</evidence>
<dbReference type="HOGENOM" id="CLU_080978_0_0_9"/>
<dbReference type="OrthoDB" id="1705901at2"/>
<dbReference type="Proteomes" id="UP000001556">
    <property type="component" value="Chromosome"/>
</dbReference>
<dbReference type="RefSeq" id="WP_011878419.1">
    <property type="nucleotide sequence ID" value="NC_009253.1"/>
</dbReference>
<proteinExistence type="predicted"/>
<dbReference type="KEGG" id="drm:Dred_2096"/>
<dbReference type="EMBL" id="CP000612">
    <property type="protein sequence ID" value="ABO50613.1"/>
    <property type="molecule type" value="Genomic_DNA"/>
</dbReference>
<sequence length="246" mass="28249">MNLYEEKALIELRAWQIKMTRQPSFLSGMAKGIQRKMNELIPEKIHRVLTTAIKNMVHATLVGSQFTTGSLVPEGMGLDEREKLVEDKLGFYKKAAAAEGAGTGAGGFFLGLADFPLLLTLKIKFLFETANLYGYDVRDIKERIFILYLFQLAFSSSKRRREVYYDILHWEKTIKKYPLDTKLASFDWRQFQQEYRDHIDLIKLFQLLPGIGAAVGAYANYTLLDSLGETAKNGYRLRHFKDKSIM</sequence>
<organism evidence="1 2">
    <name type="scientific">Desulforamulus reducens (strain ATCC BAA-1160 / DSM 100696 / MI-1)</name>
    <name type="common">Desulfotomaculum reducens</name>
    <dbReference type="NCBI Taxonomy" id="349161"/>
    <lineage>
        <taxon>Bacteria</taxon>
        <taxon>Bacillati</taxon>
        <taxon>Bacillota</taxon>
        <taxon>Clostridia</taxon>
        <taxon>Eubacteriales</taxon>
        <taxon>Peptococcaceae</taxon>
        <taxon>Desulforamulus</taxon>
    </lineage>
</organism>
<accession>A4J6B0</accession>
<dbReference type="STRING" id="349161.Dred_2096"/>
<gene>
    <name evidence="1" type="ordered locus">Dred_2096</name>
</gene>
<dbReference type="InterPro" id="IPR024787">
    <property type="entry name" value="EcsC"/>
</dbReference>
<evidence type="ECO:0008006" key="3">
    <source>
        <dbReference type="Google" id="ProtNLM"/>
    </source>
</evidence>
<keyword evidence="2" id="KW-1185">Reference proteome</keyword>
<dbReference type="Pfam" id="PF12787">
    <property type="entry name" value="EcsC"/>
    <property type="match status" value="1"/>
</dbReference>
<dbReference type="AlphaFoldDB" id="A4J6B0"/>
<name>A4J6B0_DESRM</name>
<reference evidence="1 2" key="1">
    <citation type="submission" date="2007-03" db="EMBL/GenBank/DDBJ databases">
        <title>Complete sequence of Desulfotomaculum reducens MI-1.</title>
        <authorList>
            <consortium name="US DOE Joint Genome Institute"/>
            <person name="Copeland A."/>
            <person name="Lucas S."/>
            <person name="Lapidus A."/>
            <person name="Barry K."/>
            <person name="Detter J.C."/>
            <person name="Glavina del Rio T."/>
            <person name="Hammon N."/>
            <person name="Israni S."/>
            <person name="Dalin E."/>
            <person name="Tice H."/>
            <person name="Pitluck S."/>
            <person name="Sims D."/>
            <person name="Brettin T."/>
            <person name="Bruce D."/>
            <person name="Han C."/>
            <person name="Tapia R."/>
            <person name="Schmutz J."/>
            <person name="Larimer F."/>
            <person name="Land M."/>
            <person name="Hauser L."/>
            <person name="Kyrpides N."/>
            <person name="Kim E."/>
            <person name="Tebo B.M."/>
            <person name="Richardson P."/>
        </authorList>
    </citation>
    <scope>NUCLEOTIDE SEQUENCE [LARGE SCALE GENOMIC DNA]</scope>
    <source>
        <strain evidence="1 2">MI-1</strain>
    </source>
</reference>
<dbReference type="eggNOG" id="ENOG502Z89E">
    <property type="taxonomic scope" value="Bacteria"/>
</dbReference>
<protein>
    <recommendedName>
        <fullName evidence="3">EcsC family protein</fullName>
    </recommendedName>
</protein>
<dbReference type="PANTHER" id="PTHR41260">
    <property type="entry name" value="PROTEIN ECSC"/>
    <property type="match status" value="1"/>
</dbReference>